<protein>
    <recommendedName>
        <fullName evidence="8">Zinc finger MYND domain-containing protein 15</fullName>
    </recommendedName>
</protein>
<dbReference type="SUPFAM" id="SSF144232">
    <property type="entry name" value="HIT/MYND zinc finger-like"/>
    <property type="match status" value="1"/>
</dbReference>
<name>A0AAE1SVA4_9SOLA</name>
<feature type="domain" description="MYND-type" evidence="4">
    <location>
        <begin position="16"/>
        <end position="45"/>
    </location>
</feature>
<dbReference type="AlphaFoldDB" id="A0AAE1SVA4"/>
<organism evidence="6 7">
    <name type="scientific">Anisodus tanguticus</name>
    <dbReference type="NCBI Taxonomy" id="243964"/>
    <lineage>
        <taxon>Eukaryota</taxon>
        <taxon>Viridiplantae</taxon>
        <taxon>Streptophyta</taxon>
        <taxon>Embryophyta</taxon>
        <taxon>Tracheophyta</taxon>
        <taxon>Spermatophyta</taxon>
        <taxon>Magnoliopsida</taxon>
        <taxon>eudicotyledons</taxon>
        <taxon>Gunneridae</taxon>
        <taxon>Pentapetalae</taxon>
        <taxon>asterids</taxon>
        <taxon>lamiids</taxon>
        <taxon>Solanales</taxon>
        <taxon>Solanaceae</taxon>
        <taxon>Solanoideae</taxon>
        <taxon>Hyoscyameae</taxon>
        <taxon>Anisodus</taxon>
    </lineage>
</organism>
<feature type="domain" description="Mitochondrial splicing suppressor 51-like C-terminal" evidence="5">
    <location>
        <begin position="169"/>
        <end position="368"/>
    </location>
</feature>
<evidence type="ECO:0000256" key="1">
    <source>
        <dbReference type="ARBA" id="ARBA00022723"/>
    </source>
</evidence>
<dbReference type="GO" id="GO:0008270">
    <property type="term" value="F:zinc ion binding"/>
    <property type="evidence" value="ECO:0007669"/>
    <property type="project" value="UniProtKB-KW"/>
</dbReference>
<evidence type="ECO:0000259" key="5">
    <source>
        <dbReference type="Pfam" id="PF20179"/>
    </source>
</evidence>
<reference evidence="6" key="1">
    <citation type="submission" date="2023-12" db="EMBL/GenBank/DDBJ databases">
        <title>Genome assembly of Anisodus tanguticus.</title>
        <authorList>
            <person name="Wang Y.-J."/>
        </authorList>
    </citation>
    <scope>NUCLEOTIDE SEQUENCE</scope>
    <source>
        <strain evidence="6">KB-2021</strain>
        <tissue evidence="6">Leaf</tissue>
    </source>
</reference>
<evidence type="ECO:0000259" key="4">
    <source>
        <dbReference type="Pfam" id="PF01753"/>
    </source>
</evidence>
<dbReference type="Proteomes" id="UP001291623">
    <property type="component" value="Unassembled WGS sequence"/>
</dbReference>
<dbReference type="Gene3D" id="6.10.140.2220">
    <property type="match status" value="1"/>
</dbReference>
<dbReference type="EMBL" id="JAVYJV010000002">
    <property type="protein sequence ID" value="KAK4376785.1"/>
    <property type="molecule type" value="Genomic_DNA"/>
</dbReference>
<sequence>MECAGKGSRTPCSGPATILCRRCGAVAYCSISHQVSHGNVHNKECQRLEQQMKHAHVVSDFPFTFSEEATVQVCDKRETRCSFLIKQGLHCLGMWTFEYSCGSSAAILDGSSHPLHYQSYLVVGKNIMNGGAFRCCFATSLVASIWSFRLHYDCMVFDDMSKLLYELFPLTLYWAIKPAVQGNLIPEISNELRIHYLGPEKELHQLAVFSELNAVFPDVQIHIDLVGPAIPEERNGERIELHDYAHCTETNCKCKCLTESFGPTSLQSGSSAITLKLHAGYYHDCYKDLMKLYEGSPPNLIIAPNAGVAAYRSWLQTIELIKEIKVPAFFSDYCEEACNLATSCISSVTGASPTVPIQLNPFRQPLAVEDSALFLPCYSNCFIFGI</sequence>
<accession>A0AAE1SVA4</accession>
<dbReference type="Pfam" id="PF20179">
    <property type="entry name" value="MSS51_C"/>
    <property type="match status" value="1"/>
</dbReference>
<evidence type="ECO:0000313" key="7">
    <source>
        <dbReference type="Proteomes" id="UP001291623"/>
    </source>
</evidence>
<proteinExistence type="predicted"/>
<evidence type="ECO:0008006" key="8">
    <source>
        <dbReference type="Google" id="ProtNLM"/>
    </source>
</evidence>
<gene>
    <name evidence="6" type="ORF">RND71_003081</name>
</gene>
<keyword evidence="2" id="KW-0863">Zinc-finger</keyword>
<keyword evidence="1" id="KW-0479">Metal-binding</keyword>
<dbReference type="PANTHER" id="PTHR47570">
    <property type="entry name" value="ZINC ION BINDING PROTEIN"/>
    <property type="match status" value="1"/>
</dbReference>
<dbReference type="InterPro" id="IPR002893">
    <property type="entry name" value="Znf_MYND"/>
</dbReference>
<dbReference type="PANTHER" id="PTHR47570:SF1">
    <property type="entry name" value="ZINC ION BINDING PROTEIN"/>
    <property type="match status" value="1"/>
</dbReference>
<dbReference type="Pfam" id="PF01753">
    <property type="entry name" value="zf-MYND"/>
    <property type="match status" value="1"/>
</dbReference>
<evidence type="ECO:0000256" key="2">
    <source>
        <dbReference type="ARBA" id="ARBA00022771"/>
    </source>
</evidence>
<dbReference type="InterPro" id="IPR046824">
    <property type="entry name" value="Mss51-like_C"/>
</dbReference>
<evidence type="ECO:0000313" key="6">
    <source>
        <dbReference type="EMBL" id="KAK4376785.1"/>
    </source>
</evidence>
<keyword evidence="3" id="KW-0862">Zinc</keyword>
<evidence type="ECO:0000256" key="3">
    <source>
        <dbReference type="ARBA" id="ARBA00022833"/>
    </source>
</evidence>
<keyword evidence="7" id="KW-1185">Reference proteome</keyword>
<comment type="caution">
    <text evidence="6">The sequence shown here is derived from an EMBL/GenBank/DDBJ whole genome shotgun (WGS) entry which is preliminary data.</text>
</comment>